<dbReference type="CDD" id="cd11033">
    <property type="entry name" value="CYP142-like"/>
    <property type="match status" value="1"/>
</dbReference>
<evidence type="ECO:0000256" key="2">
    <source>
        <dbReference type="RuleBase" id="RU000461"/>
    </source>
</evidence>
<dbReference type="SUPFAM" id="SSF48264">
    <property type="entry name" value="Cytochrome P450"/>
    <property type="match status" value="1"/>
</dbReference>
<dbReference type="Proteomes" id="UP001589647">
    <property type="component" value="Unassembled WGS sequence"/>
</dbReference>
<evidence type="ECO:0000256" key="1">
    <source>
        <dbReference type="ARBA" id="ARBA00010617"/>
    </source>
</evidence>
<dbReference type="Gene3D" id="1.10.630.10">
    <property type="entry name" value="Cytochrome P450"/>
    <property type="match status" value="1"/>
</dbReference>
<accession>A0ABV5ITX9</accession>
<dbReference type="PANTHER" id="PTHR46696:SF4">
    <property type="entry name" value="BIOTIN BIOSYNTHESIS CYTOCHROME P450"/>
    <property type="match status" value="1"/>
</dbReference>
<keyword evidence="2" id="KW-0408">Iron</keyword>
<gene>
    <name evidence="3" type="ORF">ACFFV7_42995</name>
</gene>
<dbReference type="EMBL" id="JBHMEI010000067">
    <property type="protein sequence ID" value="MFB9208011.1"/>
    <property type="molecule type" value="Genomic_DNA"/>
</dbReference>
<protein>
    <submittedName>
        <fullName evidence="3">Cytochrome P450</fullName>
    </submittedName>
</protein>
<keyword evidence="2" id="KW-0503">Monooxygenase</keyword>
<keyword evidence="2" id="KW-0479">Metal-binding</keyword>
<reference evidence="3 4" key="1">
    <citation type="submission" date="2024-09" db="EMBL/GenBank/DDBJ databases">
        <authorList>
            <person name="Sun Q."/>
            <person name="Mori K."/>
        </authorList>
    </citation>
    <scope>NUCLEOTIDE SEQUENCE [LARGE SCALE GENOMIC DNA]</scope>
    <source>
        <strain evidence="3 4">CCM 3426</strain>
    </source>
</reference>
<keyword evidence="2" id="KW-0349">Heme</keyword>
<comment type="caution">
    <text evidence="3">The sequence shown here is derived from an EMBL/GenBank/DDBJ whole genome shotgun (WGS) entry which is preliminary data.</text>
</comment>
<dbReference type="InterPro" id="IPR001128">
    <property type="entry name" value="Cyt_P450"/>
</dbReference>
<keyword evidence="2" id="KW-0560">Oxidoreductase</keyword>
<proteinExistence type="inferred from homology"/>
<dbReference type="PANTHER" id="PTHR46696">
    <property type="entry name" value="P450, PUTATIVE (EUROFUNG)-RELATED"/>
    <property type="match status" value="1"/>
</dbReference>
<organism evidence="3 4">
    <name type="scientific">Nonomuraea spiralis</name>
    <dbReference type="NCBI Taxonomy" id="46182"/>
    <lineage>
        <taxon>Bacteria</taxon>
        <taxon>Bacillati</taxon>
        <taxon>Actinomycetota</taxon>
        <taxon>Actinomycetes</taxon>
        <taxon>Streptosporangiales</taxon>
        <taxon>Streptosporangiaceae</taxon>
        <taxon>Nonomuraea</taxon>
    </lineage>
</organism>
<keyword evidence="4" id="KW-1185">Reference proteome</keyword>
<dbReference type="InterPro" id="IPR002397">
    <property type="entry name" value="Cyt_P450_B"/>
</dbReference>
<dbReference type="PRINTS" id="PR00359">
    <property type="entry name" value="BP450"/>
</dbReference>
<sequence length="423" mass="46941">MTATLSVEEAGHVFATPAAYTDETRLHEALALLRRESPVHRVEVPGYNPFWAVTRHADVLEIERNNALWLSAPRPVLRSAEIDARLAEQRARGTGLKTLVHMDDPEHRVVRAVAADWFRPRAMRALEVRVRDLARRYVDGMAAHGGACDFARQVAVHYPLYVILSLLGLPESDFPRMLRLTQELFGQDDDDKRRGGTAADHTAVLADLLAYFRELTAARRARPTGDLASEIANARVDGRPLSDLDAASYYVIIATAGHDTTSSTIAGGLEALIRHPGELRRLRRDPGLLPLAAEEMIRWVSPVKEFMRTAAADTHVRGTPVGEGESVLLSYPSANRDEEVFAEPFRFDAGRDPNRHMAFGSGVHFCLGAALARMEIRALFAELVPRLENVELDGDPAWVATTFVGGLKQLPIRYTLRDRPARE</sequence>
<dbReference type="PROSITE" id="PS00086">
    <property type="entry name" value="CYTOCHROME_P450"/>
    <property type="match status" value="1"/>
</dbReference>
<name>A0ABV5ITX9_9ACTN</name>
<dbReference type="InterPro" id="IPR017972">
    <property type="entry name" value="Cyt_P450_CS"/>
</dbReference>
<dbReference type="RefSeq" id="WP_229824134.1">
    <property type="nucleotide sequence ID" value="NZ_BMRC01000007.1"/>
</dbReference>
<dbReference type="InterPro" id="IPR036396">
    <property type="entry name" value="Cyt_P450_sf"/>
</dbReference>
<dbReference type="Pfam" id="PF00067">
    <property type="entry name" value="p450"/>
    <property type="match status" value="1"/>
</dbReference>
<evidence type="ECO:0000313" key="3">
    <source>
        <dbReference type="EMBL" id="MFB9208011.1"/>
    </source>
</evidence>
<comment type="similarity">
    <text evidence="1 2">Belongs to the cytochrome P450 family.</text>
</comment>
<dbReference type="PRINTS" id="PR00385">
    <property type="entry name" value="P450"/>
</dbReference>
<evidence type="ECO:0000313" key="4">
    <source>
        <dbReference type="Proteomes" id="UP001589647"/>
    </source>
</evidence>